<feature type="transmembrane region" description="Helical" evidence="4">
    <location>
        <begin position="176"/>
        <end position="198"/>
    </location>
</feature>
<dbReference type="RefSeq" id="WP_105220424.1">
    <property type="nucleotide sequence ID" value="NZ_CAWNSU010000059.1"/>
</dbReference>
<gene>
    <name evidence="6" type="ORF">BWI75_12840</name>
</gene>
<dbReference type="Pfam" id="PF00487">
    <property type="entry name" value="FA_desaturase"/>
    <property type="match status" value="1"/>
</dbReference>
<dbReference type="InterPro" id="IPR012171">
    <property type="entry name" value="Fatty_acid_desaturase"/>
</dbReference>
<evidence type="ECO:0000313" key="6">
    <source>
        <dbReference type="EMBL" id="MUL37198.1"/>
    </source>
</evidence>
<dbReference type="AlphaFoldDB" id="A0A6N8FVQ1"/>
<dbReference type="GO" id="GO:0016020">
    <property type="term" value="C:membrane"/>
    <property type="evidence" value="ECO:0007669"/>
    <property type="project" value="TreeGrafter"/>
</dbReference>
<sequence length="274" mass="32124">MNICNCSLFYGVKFEQITTRQDNIYGLVIALFIIGLWAASLILLLCLDITKFPTWLIAIAIAWQTFLYTGLFITAHDAMHGSVFRQNKKINNFIGSLAALLYAFFSYRQLLKKHWLHHHHPASELDPDHHDGNSSNPIFWYFHFMKEYWSWKKFIGMAIAFNLAKYTLPISETNLILFWVVPPILSSVQMFYFGTFLPHREPEEGYVRPHCAQTIALPIFWSFISCYHFGYHQEHHEFPHVPWWQLPAVYKQKAWRSLQLIDEPVAAIVVTQKS</sequence>
<keyword evidence="3" id="KW-0408">Iron</keyword>
<dbReference type="GO" id="GO:0016717">
    <property type="term" value="F:oxidoreductase activity, acting on paired donors, with oxidation of a pair of donors resulting in the reduction of molecular oxygen to two molecules of water"/>
    <property type="evidence" value="ECO:0007669"/>
    <property type="project" value="TreeGrafter"/>
</dbReference>
<feature type="transmembrane region" description="Helical" evidence="4">
    <location>
        <begin position="54"/>
        <end position="73"/>
    </location>
</feature>
<evidence type="ECO:0000256" key="4">
    <source>
        <dbReference type="SAM" id="Phobius"/>
    </source>
</evidence>
<dbReference type="PANTHER" id="PTHR19353:SF19">
    <property type="entry name" value="DELTA(5) FATTY ACID DESATURASE C-RELATED"/>
    <property type="match status" value="1"/>
</dbReference>
<name>A0A6N8FVQ1_9CHRO</name>
<feature type="transmembrane region" description="Helical" evidence="4">
    <location>
        <begin position="24"/>
        <end position="47"/>
    </location>
</feature>
<evidence type="ECO:0000313" key="7">
    <source>
        <dbReference type="Proteomes" id="UP000441797"/>
    </source>
</evidence>
<evidence type="ECO:0000259" key="5">
    <source>
        <dbReference type="Pfam" id="PF00487"/>
    </source>
</evidence>
<keyword evidence="4" id="KW-1133">Transmembrane helix</keyword>
<evidence type="ECO:0000256" key="2">
    <source>
        <dbReference type="ARBA" id="ARBA00008749"/>
    </source>
</evidence>
<accession>A0A6N8FVQ1</accession>
<comment type="similarity">
    <text evidence="2">Belongs to the fatty acid desaturase type 2 family.</text>
</comment>
<proteinExistence type="inferred from homology"/>
<keyword evidence="7" id="KW-1185">Reference proteome</keyword>
<dbReference type="InterPro" id="IPR005804">
    <property type="entry name" value="FA_desaturase_dom"/>
</dbReference>
<dbReference type="InterPro" id="IPR054681">
    <property type="entry name" value="CrtW-like"/>
</dbReference>
<dbReference type="OrthoDB" id="9792534at2"/>
<comment type="cofactor">
    <cofactor evidence="1">
        <name>Fe(2+)</name>
        <dbReference type="ChEBI" id="CHEBI:29033"/>
    </cofactor>
</comment>
<feature type="domain" description="Fatty acid desaturase" evidence="5">
    <location>
        <begin position="148"/>
        <end position="251"/>
    </location>
</feature>
<evidence type="ECO:0000256" key="1">
    <source>
        <dbReference type="ARBA" id="ARBA00001954"/>
    </source>
</evidence>
<feature type="transmembrane region" description="Helical" evidence="4">
    <location>
        <begin position="93"/>
        <end position="111"/>
    </location>
</feature>
<comment type="caution">
    <text evidence="6">The sequence shown here is derived from an EMBL/GenBank/DDBJ whole genome shotgun (WGS) entry which is preliminary data.</text>
</comment>
<dbReference type="EMBL" id="NAPY01000018">
    <property type="protein sequence ID" value="MUL37198.1"/>
    <property type="molecule type" value="Genomic_DNA"/>
</dbReference>
<dbReference type="Proteomes" id="UP000441797">
    <property type="component" value="Unassembled WGS sequence"/>
</dbReference>
<reference evidence="6 7" key="1">
    <citation type="journal article" date="2019" name="Front. Microbiol.">
        <title>Genomic Features for Desiccation Tolerance and Sugar Biosynthesis in the Extremophile Gloeocapsopsis sp. UTEX B3054.</title>
        <authorList>
            <person name="Urrejola C."/>
            <person name="Alcorta J."/>
            <person name="Salas L."/>
            <person name="Vasquez M."/>
            <person name="Polz M.F."/>
            <person name="Vicuna R."/>
            <person name="Diez B."/>
        </authorList>
    </citation>
    <scope>NUCLEOTIDE SEQUENCE [LARGE SCALE GENOMIC DNA]</scope>
    <source>
        <strain evidence="6 7">1H9</strain>
    </source>
</reference>
<dbReference type="GO" id="GO:0008610">
    <property type="term" value="P:lipid biosynthetic process"/>
    <property type="evidence" value="ECO:0007669"/>
    <property type="project" value="UniProtKB-ARBA"/>
</dbReference>
<dbReference type="NCBIfam" id="NF045690">
    <property type="entry name" value="BCarotKetCrtW"/>
    <property type="match status" value="1"/>
</dbReference>
<evidence type="ECO:0000256" key="3">
    <source>
        <dbReference type="ARBA" id="ARBA00023004"/>
    </source>
</evidence>
<dbReference type="PANTHER" id="PTHR19353">
    <property type="entry name" value="FATTY ACID DESATURASE 2"/>
    <property type="match status" value="1"/>
</dbReference>
<keyword evidence="4" id="KW-0812">Transmembrane</keyword>
<protein>
    <submittedName>
        <fullName evidence="6">Beta-carotene ketolase</fullName>
    </submittedName>
</protein>
<keyword evidence="4" id="KW-0472">Membrane</keyword>
<organism evidence="6 7">
    <name type="scientific">Gloeocapsopsis dulcis AAB1 = 1H9</name>
    <dbReference type="NCBI Taxonomy" id="1433147"/>
    <lineage>
        <taxon>Bacteria</taxon>
        <taxon>Bacillati</taxon>
        <taxon>Cyanobacteriota</taxon>
        <taxon>Cyanophyceae</taxon>
        <taxon>Oscillatoriophycideae</taxon>
        <taxon>Chroococcales</taxon>
        <taxon>Chroococcaceae</taxon>
        <taxon>Gloeocapsopsis</taxon>
        <taxon>Gloeocapsopsis dulcis</taxon>
    </lineage>
</organism>